<name>A0A0P6VX99_9HYPH</name>
<reference evidence="2 3" key="1">
    <citation type="submission" date="2015-09" db="EMBL/GenBank/DDBJ databases">
        <authorList>
            <person name="Jackson K.R."/>
            <person name="Lunt B.L."/>
            <person name="Fisher J.N.B."/>
            <person name="Gardner A.V."/>
            <person name="Bailey M.E."/>
            <person name="Deus L.M."/>
            <person name="Earl A.S."/>
            <person name="Gibby P.D."/>
            <person name="Hartmann K.A."/>
            <person name="Liu J.E."/>
            <person name="Manci A.M."/>
            <person name="Nielsen D.A."/>
            <person name="Solomon M.B."/>
            <person name="Breakwell D.P."/>
            <person name="Burnett S.H."/>
            <person name="Grose J.H."/>
        </authorList>
    </citation>
    <scope>NUCLEOTIDE SEQUENCE [LARGE SCALE GENOMIC DNA]</scope>
    <source>
        <strain evidence="2 3">16</strain>
    </source>
</reference>
<protein>
    <submittedName>
        <fullName evidence="2">Dehydratase</fullName>
    </submittedName>
</protein>
<accession>A0A0P6VX99</accession>
<dbReference type="InterPro" id="IPR002539">
    <property type="entry name" value="MaoC-like_dom"/>
</dbReference>
<dbReference type="PANTHER" id="PTHR43664">
    <property type="entry name" value="MONOAMINE OXIDASE-RELATED"/>
    <property type="match status" value="1"/>
</dbReference>
<dbReference type="Gene3D" id="3.10.129.10">
    <property type="entry name" value="Hotdog Thioesterase"/>
    <property type="match status" value="1"/>
</dbReference>
<evidence type="ECO:0000313" key="3">
    <source>
        <dbReference type="Proteomes" id="UP000048984"/>
    </source>
</evidence>
<dbReference type="InterPro" id="IPR052342">
    <property type="entry name" value="MCH/BMMD"/>
</dbReference>
<dbReference type="AlphaFoldDB" id="A0A0P6VX99"/>
<proteinExistence type="predicted"/>
<dbReference type="PANTHER" id="PTHR43664:SF1">
    <property type="entry name" value="BETA-METHYLMALYL-COA DEHYDRATASE"/>
    <property type="match status" value="1"/>
</dbReference>
<keyword evidence="3" id="KW-1185">Reference proteome</keyword>
<gene>
    <name evidence="2" type="ORF">ABB55_20785</name>
</gene>
<dbReference type="SUPFAM" id="SSF54637">
    <property type="entry name" value="Thioesterase/thiol ester dehydrase-isomerase"/>
    <property type="match status" value="1"/>
</dbReference>
<reference evidence="2 3" key="2">
    <citation type="submission" date="2015-10" db="EMBL/GenBank/DDBJ databases">
        <title>Draft Genome Sequence of Prosthecomicrobium hirschii ATCC 27832.</title>
        <authorList>
            <person name="Daniel J."/>
            <person name="Givan S.A."/>
            <person name="Brun Y.V."/>
            <person name="Brown P.J."/>
        </authorList>
    </citation>
    <scope>NUCLEOTIDE SEQUENCE [LARGE SCALE GENOMIC DNA]</scope>
    <source>
        <strain evidence="2 3">16</strain>
    </source>
</reference>
<dbReference type="Proteomes" id="UP000048984">
    <property type="component" value="Unassembled WGS sequence"/>
</dbReference>
<dbReference type="Pfam" id="PF01575">
    <property type="entry name" value="MaoC_dehydratas"/>
    <property type="match status" value="1"/>
</dbReference>
<feature type="domain" description="MaoC-like" evidence="1">
    <location>
        <begin position="16"/>
        <end position="119"/>
    </location>
</feature>
<dbReference type="InterPro" id="IPR029069">
    <property type="entry name" value="HotDog_dom_sf"/>
</dbReference>
<evidence type="ECO:0000259" key="1">
    <source>
        <dbReference type="Pfam" id="PF01575"/>
    </source>
</evidence>
<organism evidence="2 3">
    <name type="scientific">Prosthecodimorpha hirschii</name>
    <dbReference type="NCBI Taxonomy" id="665126"/>
    <lineage>
        <taxon>Bacteria</taxon>
        <taxon>Pseudomonadati</taxon>
        <taxon>Pseudomonadota</taxon>
        <taxon>Alphaproteobacteria</taxon>
        <taxon>Hyphomicrobiales</taxon>
        <taxon>Ancalomicrobiaceae</taxon>
        <taxon>Prosthecodimorpha</taxon>
    </lineage>
</organism>
<dbReference type="OrthoDB" id="9797938at2"/>
<dbReference type="CDD" id="cd03454">
    <property type="entry name" value="YdeM"/>
    <property type="match status" value="1"/>
</dbReference>
<evidence type="ECO:0000313" key="2">
    <source>
        <dbReference type="EMBL" id="KPL56044.1"/>
    </source>
</evidence>
<comment type="caution">
    <text evidence="2">The sequence shown here is derived from an EMBL/GenBank/DDBJ whole genome shotgun (WGS) entry which is preliminary data.</text>
</comment>
<sequence>MMWYEDIEPGRVSELGSYTFTADDIVGFASQFDPQPFHLSDEAARNSLFGRLAASGWQTASVFMKLNVERIERNKAAYIARGETPPALGPSPGFDNMRWPRPVLAGDTVTYRSTTLSKRLSATRAGWGLFQELNEGFNQNGDKVFEFTANVFAPVRLAGAA</sequence>
<dbReference type="EMBL" id="LJYW01000001">
    <property type="protein sequence ID" value="KPL56044.1"/>
    <property type="molecule type" value="Genomic_DNA"/>
</dbReference>
<dbReference type="STRING" id="665126.ABB55_20785"/>